<name>A0A1Y5U054_9RHOB</name>
<dbReference type="Pfam" id="PF20121">
    <property type="entry name" value="DUF6511"/>
    <property type="match status" value="1"/>
</dbReference>
<gene>
    <name evidence="1" type="ORF">ROA7023_04537</name>
</gene>
<dbReference type="InterPro" id="IPR045422">
    <property type="entry name" value="DUF6511"/>
</dbReference>
<sequence>MIDKTDMEARAIFEARRNLAEALTEMDLMEPFFDRPAEDIDCLIEACVEGFQASMRRQSDAGEIPF</sequence>
<dbReference type="Proteomes" id="UP000193900">
    <property type="component" value="Unassembled WGS sequence"/>
</dbReference>
<proteinExistence type="predicted"/>
<reference evidence="1 2" key="1">
    <citation type="submission" date="2017-03" db="EMBL/GenBank/DDBJ databases">
        <authorList>
            <person name="Afonso C.L."/>
            <person name="Miller P.J."/>
            <person name="Scott M.A."/>
            <person name="Spackman E."/>
            <person name="Goraichik I."/>
            <person name="Dimitrov K.M."/>
            <person name="Suarez D.L."/>
            <person name="Swayne D.E."/>
        </authorList>
    </citation>
    <scope>NUCLEOTIDE SEQUENCE [LARGE SCALE GENOMIC DNA]</scope>
    <source>
        <strain evidence="1 2">CECT 7023</strain>
    </source>
</reference>
<evidence type="ECO:0000313" key="2">
    <source>
        <dbReference type="Proteomes" id="UP000193900"/>
    </source>
</evidence>
<organism evidence="1 2">
    <name type="scientific">Roseisalinus antarcticus</name>
    <dbReference type="NCBI Taxonomy" id="254357"/>
    <lineage>
        <taxon>Bacteria</taxon>
        <taxon>Pseudomonadati</taxon>
        <taxon>Pseudomonadota</taxon>
        <taxon>Alphaproteobacteria</taxon>
        <taxon>Rhodobacterales</taxon>
        <taxon>Roseobacteraceae</taxon>
        <taxon>Roseisalinus</taxon>
    </lineage>
</organism>
<protein>
    <submittedName>
        <fullName evidence="1">Uncharacterized protein</fullName>
    </submittedName>
</protein>
<accession>A0A1Y5U054</accession>
<dbReference type="AlphaFoldDB" id="A0A1Y5U054"/>
<evidence type="ECO:0000313" key="1">
    <source>
        <dbReference type="EMBL" id="SLN77850.1"/>
    </source>
</evidence>
<dbReference type="RefSeq" id="WP_234992414.1">
    <property type="nucleotide sequence ID" value="NZ_FWFZ01000065.1"/>
</dbReference>
<dbReference type="EMBL" id="FWFZ01000065">
    <property type="protein sequence ID" value="SLN77850.1"/>
    <property type="molecule type" value="Genomic_DNA"/>
</dbReference>
<keyword evidence="2" id="KW-1185">Reference proteome</keyword>